<dbReference type="GO" id="GO:0032259">
    <property type="term" value="P:methylation"/>
    <property type="evidence" value="ECO:0007669"/>
    <property type="project" value="UniProtKB-KW"/>
</dbReference>
<dbReference type="GO" id="GO:0046653">
    <property type="term" value="P:tetrahydrofolate metabolic process"/>
    <property type="evidence" value="ECO:0007669"/>
    <property type="project" value="TreeGrafter"/>
</dbReference>
<dbReference type="InterPro" id="IPR003759">
    <property type="entry name" value="Cbl-bd_cap"/>
</dbReference>
<feature type="binding site" evidence="12">
    <location>
        <begin position="435"/>
        <end position="439"/>
    </location>
    <ligand>
        <name>methylcob(III)alamin</name>
        <dbReference type="ChEBI" id="CHEBI:28115"/>
    </ligand>
</feature>
<dbReference type="InterPro" id="IPR050554">
    <property type="entry name" value="Met_Synthase/Corrinoid"/>
</dbReference>
<dbReference type="PROSITE" id="PS51332">
    <property type="entry name" value="B12_BINDING"/>
    <property type="match status" value="1"/>
</dbReference>
<comment type="cofactor">
    <cofactor evidence="10 11">
        <name>methylcob(III)alamin</name>
        <dbReference type="ChEBI" id="CHEBI:28115"/>
    </cofactor>
</comment>
<name>A0A3D5IVV3_9FLAO</name>
<dbReference type="AlphaFoldDB" id="A0A3D5IVV3"/>
<dbReference type="FunFam" id="3.20.20.20:FF:000002">
    <property type="entry name" value="Methionine synthase"/>
    <property type="match status" value="1"/>
</dbReference>
<dbReference type="Pfam" id="PF02607">
    <property type="entry name" value="B12-binding_2"/>
    <property type="match status" value="1"/>
</dbReference>
<feature type="domain" description="Pterin-binding" evidence="13">
    <location>
        <begin position="37"/>
        <end position="298"/>
    </location>
</feature>
<dbReference type="GO" id="GO:0008270">
    <property type="term" value="F:zinc ion binding"/>
    <property type="evidence" value="ECO:0007669"/>
    <property type="project" value="UniProtKB-UniRule"/>
</dbReference>
<dbReference type="GO" id="GO:0005829">
    <property type="term" value="C:cytosol"/>
    <property type="evidence" value="ECO:0007669"/>
    <property type="project" value="TreeGrafter"/>
</dbReference>
<dbReference type="PROSITE" id="PS50972">
    <property type="entry name" value="PTERIN_BINDING"/>
    <property type="match status" value="1"/>
</dbReference>
<evidence type="ECO:0000256" key="11">
    <source>
        <dbReference type="PIRSR" id="PIRSR000381-1"/>
    </source>
</evidence>
<keyword evidence="10" id="KW-0028">Amino-acid biosynthesis</keyword>
<dbReference type="GO" id="GO:0008705">
    <property type="term" value="F:methionine synthase activity"/>
    <property type="evidence" value="ECO:0007669"/>
    <property type="project" value="UniProtKB-UniRule"/>
</dbReference>
<dbReference type="GO" id="GO:0031419">
    <property type="term" value="F:cobalamin binding"/>
    <property type="evidence" value="ECO:0007669"/>
    <property type="project" value="UniProtKB-UniRule"/>
</dbReference>
<keyword evidence="5 10" id="KW-0949">S-adenosyl-L-methionine</keyword>
<dbReference type="InterPro" id="IPR004223">
    <property type="entry name" value="VitB12-dep_Met_synth_activ_dom"/>
</dbReference>
<dbReference type="RefSeq" id="WP_013073019.1">
    <property type="nucleotide sequence ID" value="NZ_CAJXAW010000134.1"/>
</dbReference>
<dbReference type="PANTHER" id="PTHR45833">
    <property type="entry name" value="METHIONINE SYNTHASE"/>
    <property type="match status" value="1"/>
</dbReference>
<keyword evidence="4 10" id="KW-0808">Transferase</keyword>
<dbReference type="EMBL" id="DPMF01000054">
    <property type="protein sequence ID" value="HCV79907.1"/>
    <property type="molecule type" value="Genomic_DNA"/>
</dbReference>
<dbReference type="NCBIfam" id="TIGR02082">
    <property type="entry name" value="metH"/>
    <property type="match status" value="1"/>
</dbReference>
<comment type="pathway">
    <text evidence="10">Amino-acid biosynthesis; L-methionine biosynthesis via de novo pathway; L-methionine from L-homocysteine (MetH route): step 1/1.</text>
</comment>
<keyword evidence="3 10" id="KW-0846">Cobalamin</keyword>
<dbReference type="FunFam" id="1.10.1240.10:FF:000001">
    <property type="entry name" value="Methionine synthase"/>
    <property type="match status" value="1"/>
</dbReference>
<comment type="caution">
    <text evidence="17">The sequence shown here is derived from an EMBL/GenBank/DDBJ whole genome shotgun (WGS) entry which is preliminary data.</text>
</comment>
<evidence type="ECO:0000256" key="4">
    <source>
        <dbReference type="ARBA" id="ARBA00022679"/>
    </source>
</evidence>
<dbReference type="PROSITE" id="PS50974">
    <property type="entry name" value="ADOMET_ACTIVATION"/>
    <property type="match status" value="1"/>
</dbReference>
<feature type="binding site" evidence="12">
    <location>
        <position position="372"/>
    </location>
    <ligand>
        <name>methylcob(III)alamin</name>
        <dbReference type="ChEBI" id="CHEBI:28115"/>
    </ligand>
</feature>
<dbReference type="InterPro" id="IPR036594">
    <property type="entry name" value="Meth_synthase_dom"/>
</dbReference>
<feature type="domain" description="B12-binding" evidence="15">
    <location>
        <begin position="425"/>
        <end position="560"/>
    </location>
</feature>
<evidence type="ECO:0000259" key="15">
    <source>
        <dbReference type="PROSITE" id="PS51332"/>
    </source>
</evidence>
<keyword evidence="2 10" id="KW-0489">Methyltransferase</keyword>
<organism evidence="17 18">
    <name type="scientific">Zunongwangia profunda</name>
    <dbReference type="NCBI Taxonomy" id="398743"/>
    <lineage>
        <taxon>Bacteria</taxon>
        <taxon>Pseudomonadati</taxon>
        <taxon>Bacteroidota</taxon>
        <taxon>Flavobacteriia</taxon>
        <taxon>Flavobacteriales</taxon>
        <taxon>Flavobacteriaceae</taxon>
        <taxon>Zunongwangia</taxon>
    </lineage>
</organism>
<dbReference type="CDD" id="cd02069">
    <property type="entry name" value="methionine_synthase_B12_BD"/>
    <property type="match status" value="1"/>
</dbReference>
<feature type="domain" description="AdoMet activation" evidence="14">
    <location>
        <begin position="576"/>
        <end position="906"/>
    </location>
</feature>
<keyword evidence="6 10" id="KW-0479">Metal-binding</keyword>
<dbReference type="PANTHER" id="PTHR45833:SF1">
    <property type="entry name" value="METHIONINE SYNTHASE"/>
    <property type="match status" value="1"/>
</dbReference>
<comment type="function">
    <text evidence="10">Catalyzes the transfer of a methyl group from methyl-cobalamin to homocysteine, yielding enzyme-bound cob(I)alamin and methionine. Subsequently, remethylates the cofactor using methyltetrahydrofolate.</text>
</comment>
<feature type="binding site" evidence="12">
    <location>
        <position position="487"/>
    </location>
    <ligand>
        <name>methylcob(III)alamin</name>
        <dbReference type="ChEBI" id="CHEBI:28115"/>
    </ligand>
</feature>
<dbReference type="Pfam" id="PF02965">
    <property type="entry name" value="Met_synt_B12"/>
    <property type="match status" value="1"/>
</dbReference>
<dbReference type="Gene3D" id="1.10.1240.10">
    <property type="entry name" value="Methionine synthase domain"/>
    <property type="match status" value="1"/>
</dbReference>
<feature type="binding site" evidence="12">
    <location>
        <position position="816"/>
    </location>
    <ligand>
        <name>S-adenosyl-L-methionine</name>
        <dbReference type="ChEBI" id="CHEBI:59789"/>
    </ligand>
</feature>
<dbReference type="NCBIfam" id="NF007024">
    <property type="entry name" value="PRK09490.1"/>
    <property type="match status" value="1"/>
</dbReference>
<feature type="binding site" evidence="12">
    <location>
        <begin position="871"/>
        <end position="872"/>
    </location>
    <ligand>
        <name>S-adenosyl-L-methionine</name>
        <dbReference type="ChEBI" id="CHEBI:59789"/>
    </ligand>
</feature>
<feature type="domain" description="B12-binding N-terminal" evidence="16">
    <location>
        <begin position="328"/>
        <end position="422"/>
    </location>
</feature>
<evidence type="ECO:0000313" key="17">
    <source>
        <dbReference type="EMBL" id="HCV79907.1"/>
    </source>
</evidence>
<dbReference type="InterPro" id="IPR011005">
    <property type="entry name" value="Dihydropteroate_synth-like_sf"/>
</dbReference>
<dbReference type="InterPro" id="IPR006158">
    <property type="entry name" value="Cobalamin-bd"/>
</dbReference>
<dbReference type="PIRSF" id="PIRSF000381">
    <property type="entry name" value="MetH"/>
    <property type="match status" value="1"/>
</dbReference>
<evidence type="ECO:0000313" key="18">
    <source>
        <dbReference type="Proteomes" id="UP000264330"/>
    </source>
</evidence>
<evidence type="ECO:0000259" key="16">
    <source>
        <dbReference type="PROSITE" id="PS51337"/>
    </source>
</evidence>
<evidence type="ECO:0000259" key="14">
    <source>
        <dbReference type="PROSITE" id="PS50974"/>
    </source>
</evidence>
<feature type="binding site" evidence="12">
    <location>
        <position position="483"/>
    </location>
    <ligand>
        <name>methylcob(III)alamin</name>
        <dbReference type="ChEBI" id="CHEBI:28115"/>
    </ligand>
</feature>
<evidence type="ECO:0000256" key="5">
    <source>
        <dbReference type="ARBA" id="ARBA00022691"/>
    </source>
</evidence>
<evidence type="ECO:0000256" key="9">
    <source>
        <dbReference type="NCBIfam" id="TIGR02082"/>
    </source>
</evidence>
<comment type="cofactor">
    <cofactor evidence="10">
        <name>Zn(2+)</name>
        <dbReference type="ChEBI" id="CHEBI:29105"/>
    </cofactor>
</comment>
<dbReference type="EC" id="2.1.1.13" evidence="9 10"/>
<comment type="catalytic activity">
    <reaction evidence="10">
        <text>(6S)-5-methyl-5,6,7,8-tetrahydrofolate + L-homocysteine = (6S)-5,6,7,8-tetrahydrofolate + L-methionine</text>
        <dbReference type="Rhea" id="RHEA:11172"/>
        <dbReference type="ChEBI" id="CHEBI:18608"/>
        <dbReference type="ChEBI" id="CHEBI:57453"/>
        <dbReference type="ChEBI" id="CHEBI:57844"/>
        <dbReference type="ChEBI" id="CHEBI:58199"/>
        <dbReference type="EC" id="2.1.1.13"/>
    </reaction>
</comment>
<dbReference type="CDD" id="cd00740">
    <property type="entry name" value="MeTr"/>
    <property type="match status" value="1"/>
</dbReference>
<comment type="domain">
    <text evidence="10">Modular enzyme with four functionally distinct domains. The isolated Hcy-binding domain catalyzes methyl transfer from free methylcobalamin to homocysteine. The Hcy-binding domain in association with the pterin-binding domain catalyzes the methylation of cob(I)alamin by methyltetrahydrofolate and the methylation of homocysteine. The B12-binding domain binds the cofactor. The AdoMet activation domain binds S-adenosyl-L-methionine. Under aerobic conditions cob(I)alamin can be converted to inactive cob(II)alamin. Reductive methylation by S-adenosyl-L-methionine and flavodoxin regenerates methylcobalamin.</text>
</comment>
<evidence type="ECO:0000256" key="2">
    <source>
        <dbReference type="ARBA" id="ARBA00022603"/>
    </source>
</evidence>
<evidence type="ECO:0000259" key="13">
    <source>
        <dbReference type="PROSITE" id="PS50972"/>
    </source>
</evidence>
<dbReference type="Gene3D" id="3.40.50.280">
    <property type="entry name" value="Cobalamin-binding domain"/>
    <property type="match status" value="1"/>
</dbReference>
<dbReference type="OMA" id="ADCIAMS"/>
<feature type="binding site" description="axial binding residue" evidence="11">
    <location>
        <position position="438"/>
    </location>
    <ligand>
        <name>methylcob(III)alamin</name>
        <dbReference type="ChEBI" id="CHEBI:28115"/>
    </ligand>
    <ligandPart>
        <name>Co</name>
        <dbReference type="ChEBI" id="CHEBI:27638"/>
    </ligandPart>
</feature>
<dbReference type="SUPFAM" id="SSF47644">
    <property type="entry name" value="Methionine synthase domain"/>
    <property type="match status" value="1"/>
</dbReference>
<dbReference type="Pfam" id="PF02310">
    <property type="entry name" value="B12-binding"/>
    <property type="match status" value="1"/>
</dbReference>
<dbReference type="SUPFAM" id="SSF56507">
    <property type="entry name" value="Methionine synthase activation domain-like"/>
    <property type="match status" value="1"/>
</dbReference>
<evidence type="ECO:0000256" key="12">
    <source>
        <dbReference type="PIRSR" id="PIRSR000381-2"/>
    </source>
</evidence>
<feature type="binding site" evidence="12">
    <location>
        <position position="626"/>
    </location>
    <ligand>
        <name>S-adenosyl-L-methionine</name>
        <dbReference type="ChEBI" id="CHEBI:59789"/>
    </ligand>
</feature>
<dbReference type="SUPFAM" id="SSF51717">
    <property type="entry name" value="Dihydropteroate synthetase-like"/>
    <property type="match status" value="1"/>
</dbReference>
<dbReference type="InterPro" id="IPR011822">
    <property type="entry name" value="MetH"/>
</dbReference>
<dbReference type="Pfam" id="PF00809">
    <property type="entry name" value="Pterin_bind"/>
    <property type="match status" value="1"/>
</dbReference>
<feature type="binding site" evidence="12">
    <location>
        <position position="539"/>
    </location>
    <ligand>
        <name>methylcob(III)alamin</name>
        <dbReference type="ChEBI" id="CHEBI:28115"/>
    </ligand>
</feature>
<dbReference type="Gene3D" id="1.10.288.10">
    <property type="entry name" value="Cobalamin-dependent Methionine Synthase, domain 2"/>
    <property type="match status" value="1"/>
</dbReference>
<protein>
    <recommendedName>
        <fullName evidence="9 10">Methionine synthase</fullName>
        <ecNumber evidence="9 10">2.1.1.13</ecNumber>
    </recommendedName>
    <alternativeName>
        <fullName evidence="10">5-methyltetrahydrofolate--homocysteine methyltransferase</fullName>
    </alternativeName>
</protein>
<sequence>MEGLDHNLANNTSGKTDYRPLQLSGLEPLIITPDSNFVNVGERTNVAGSKRFLRLIKEEKFDEALDVARDQVDGGAQIIDINMDDGLIDGKEAMVKFLNLIVAEPDIARVPIMIDSSKWEIIEAGLQVVQGKCVVNSISLKEGEAQFIEHARKIKRYGAAVIVMAFDEVGQADNYDRRIEISKRSYDVLVDKVNFPPEDIIFDLNIFPVGTGMDEHRRNAIDFIEATAWVKENLPYCSVSGGVSNVSFSFRGNNPVREAMHSVFLYYAIKAGMNMGIVNPALLEVYDQIPKDLLEHVEDVILDRRDDATERLLDFAETVKGTAKTSKVDLSWREGSIQDRITHALVKGVDAYIVEDVEAARLEAERPIDVIEGSLMIGMNVVGDLFGSGKMFLPQVVKSARVMKKAVAYLLPFIENDKTSKREPAGKVLMATVKGDVHDIGKNIVSVVLGCNNYEIIDLGVMVPPEKIIDAAKANNVDAIGLSGLITPSLDEMVFLAKEMQRQNFNVPLLIGGATTSKAHTAVKIDPQYMHAVAHVNDASRAVTVVGDLLNKKTRETYKENLKAEYEVFRNNFGKRSKVKSFLSIEEARENNYKIDWKTTNITKPNRLGIQILEDFDLNELVPYIDWSPFFRSWDLHGRYPNILEDKVVGEQATSLFEDAKVLLKRILDEKLLKAKAIYGLFEANTVNHDDIEVYYHQDSEEKTAIFRTLRQQLKKHAGKPNFALSDYIAPKESGIKDYMGCFCVSTGFGTQELAAEFEKNHDDYNSIMIKALADRFAEAFAEYLHKKIRKEDWGYASEENLTNEELIKENYKGIRPAPGYPACPDHLEKLTIWDILKVEERIGVKLTESLAMWPAASVSGYYFANPEARYFGLGKIKEDQVKDFAERKGIDYKKAEKWLNPNIAD</sequence>
<evidence type="ECO:0000256" key="10">
    <source>
        <dbReference type="PIRNR" id="PIRNR000381"/>
    </source>
</evidence>
<dbReference type="InterPro" id="IPR033706">
    <property type="entry name" value="Met_synthase_B12-bd"/>
</dbReference>
<dbReference type="UniPathway" id="UPA00051">
    <property type="reaction ID" value="UER00081"/>
</dbReference>
<keyword evidence="10" id="KW-0486">Methionine biosynthesis</keyword>
<keyword evidence="10" id="KW-0862">Zinc</keyword>
<dbReference type="InterPro" id="IPR000489">
    <property type="entry name" value="Pterin-binding_dom"/>
</dbReference>
<keyword evidence="7" id="KW-0677">Repeat</keyword>
<dbReference type="Gene3D" id="3.20.20.20">
    <property type="entry name" value="Dihydropteroate synthase-like"/>
    <property type="match status" value="1"/>
</dbReference>
<evidence type="ECO:0000256" key="3">
    <source>
        <dbReference type="ARBA" id="ARBA00022628"/>
    </source>
</evidence>
<keyword evidence="8 10" id="KW-0170">Cobalt</keyword>
<comment type="similarity">
    <text evidence="1">Belongs to the vitamin-B12 dependent methionine synthase family.</text>
</comment>
<dbReference type="SUPFAM" id="SSF52242">
    <property type="entry name" value="Cobalamin (vitamin B12)-binding domain"/>
    <property type="match status" value="1"/>
</dbReference>
<accession>A0A3D5IVV3</accession>
<evidence type="ECO:0000256" key="1">
    <source>
        <dbReference type="ARBA" id="ARBA00010398"/>
    </source>
</evidence>
<evidence type="ECO:0000256" key="6">
    <source>
        <dbReference type="ARBA" id="ARBA00022723"/>
    </source>
</evidence>
<dbReference type="SMART" id="SM01018">
    <property type="entry name" value="B12-binding_2"/>
    <property type="match status" value="1"/>
</dbReference>
<dbReference type="InterPro" id="IPR036724">
    <property type="entry name" value="Cobalamin-bd_sf"/>
</dbReference>
<dbReference type="GO" id="GO:0050667">
    <property type="term" value="P:homocysteine metabolic process"/>
    <property type="evidence" value="ECO:0007669"/>
    <property type="project" value="TreeGrafter"/>
</dbReference>
<reference evidence="17 18" key="1">
    <citation type="journal article" date="2018" name="Nat. Biotechnol.">
        <title>A standardized bacterial taxonomy based on genome phylogeny substantially revises the tree of life.</title>
        <authorList>
            <person name="Parks D.H."/>
            <person name="Chuvochina M."/>
            <person name="Waite D.W."/>
            <person name="Rinke C."/>
            <person name="Skarshewski A."/>
            <person name="Chaumeil P.A."/>
            <person name="Hugenholtz P."/>
        </authorList>
    </citation>
    <scope>NUCLEOTIDE SEQUENCE [LARGE SCALE GENOMIC DNA]</scope>
    <source>
        <strain evidence="17">UBA9359</strain>
    </source>
</reference>
<dbReference type="InterPro" id="IPR037010">
    <property type="entry name" value="VitB12-dep_Met_synth_activ_sf"/>
</dbReference>
<evidence type="ECO:0000256" key="7">
    <source>
        <dbReference type="ARBA" id="ARBA00022737"/>
    </source>
</evidence>
<dbReference type="Proteomes" id="UP000264330">
    <property type="component" value="Unassembled WGS sequence"/>
</dbReference>
<dbReference type="FunFam" id="3.40.50.280:FF:000001">
    <property type="entry name" value="Methionine synthase"/>
    <property type="match status" value="1"/>
</dbReference>
<dbReference type="Gene3D" id="3.10.196.10">
    <property type="entry name" value="Vitamin B12-dependent methionine synthase, activation domain"/>
    <property type="match status" value="1"/>
</dbReference>
<dbReference type="PROSITE" id="PS51337">
    <property type="entry name" value="B12_BINDING_NTER"/>
    <property type="match status" value="1"/>
</dbReference>
<proteinExistence type="inferred from homology"/>
<evidence type="ECO:0000256" key="8">
    <source>
        <dbReference type="ARBA" id="ARBA00023285"/>
    </source>
</evidence>
<gene>
    <name evidence="17" type="ORF">DGQ38_02545</name>
</gene>